<dbReference type="EMBL" id="BONZ01000039">
    <property type="protein sequence ID" value="GIH16108.1"/>
    <property type="molecule type" value="Genomic_DNA"/>
</dbReference>
<keyword evidence="1" id="KW-0812">Transmembrane</keyword>
<comment type="caution">
    <text evidence="2">The sequence shown here is derived from an EMBL/GenBank/DDBJ whole genome shotgun (WGS) entry which is preliminary data.</text>
</comment>
<feature type="transmembrane region" description="Helical" evidence="1">
    <location>
        <begin position="85"/>
        <end position="104"/>
    </location>
</feature>
<keyword evidence="1" id="KW-1133">Transmembrane helix</keyword>
<reference evidence="2" key="1">
    <citation type="submission" date="2021-01" db="EMBL/GenBank/DDBJ databases">
        <title>Whole genome shotgun sequence of Rugosimonospora africana NBRC 104875.</title>
        <authorList>
            <person name="Komaki H."/>
            <person name="Tamura T."/>
        </authorList>
    </citation>
    <scope>NUCLEOTIDE SEQUENCE</scope>
    <source>
        <strain evidence="2">NBRC 104875</strain>
    </source>
</reference>
<gene>
    <name evidence="2" type="ORF">Raf01_42800</name>
</gene>
<keyword evidence="3" id="KW-1185">Reference proteome</keyword>
<accession>A0A8J3VS58</accession>
<evidence type="ECO:0000313" key="3">
    <source>
        <dbReference type="Proteomes" id="UP000642748"/>
    </source>
</evidence>
<protein>
    <submittedName>
        <fullName evidence="2">Uncharacterized protein</fullName>
    </submittedName>
</protein>
<sequence length="181" mass="19369">MYSNVHYSLIIDAAALHLIERHRGSPREAVIRYRTAMGQPSAVKLTLLDVDNVDVQDIMGALDDKSAGLRPEPITGDRYGEPGTIALALVVAQPVLLALAAWILKHRRKQQLEVRAKVLHADGSEVERLVKFTFTESESPNATVMKQLVDGFGLATGTIQGQAAAGAPAAGTTPPEQPAAQ</sequence>
<evidence type="ECO:0000313" key="2">
    <source>
        <dbReference type="EMBL" id="GIH16108.1"/>
    </source>
</evidence>
<proteinExistence type="predicted"/>
<keyword evidence="1" id="KW-0472">Membrane</keyword>
<organism evidence="2 3">
    <name type="scientific">Rugosimonospora africana</name>
    <dbReference type="NCBI Taxonomy" id="556532"/>
    <lineage>
        <taxon>Bacteria</taxon>
        <taxon>Bacillati</taxon>
        <taxon>Actinomycetota</taxon>
        <taxon>Actinomycetes</taxon>
        <taxon>Micromonosporales</taxon>
        <taxon>Micromonosporaceae</taxon>
        <taxon>Rugosimonospora</taxon>
    </lineage>
</organism>
<evidence type="ECO:0000256" key="1">
    <source>
        <dbReference type="SAM" id="Phobius"/>
    </source>
</evidence>
<dbReference type="Proteomes" id="UP000642748">
    <property type="component" value="Unassembled WGS sequence"/>
</dbReference>
<name>A0A8J3VS58_9ACTN</name>
<dbReference type="AlphaFoldDB" id="A0A8J3VS58"/>
<dbReference type="RefSeq" id="WP_203919698.1">
    <property type="nucleotide sequence ID" value="NZ_BONZ01000039.1"/>
</dbReference>